<feature type="region of interest" description="Disordered" evidence="1">
    <location>
        <begin position="180"/>
        <end position="324"/>
    </location>
</feature>
<dbReference type="AlphaFoldDB" id="A0A6J4UPG9"/>
<feature type="compositionally biased region" description="Basic and acidic residues" evidence="1">
    <location>
        <begin position="197"/>
        <end position="227"/>
    </location>
</feature>
<feature type="compositionally biased region" description="Basic and acidic residues" evidence="1">
    <location>
        <begin position="305"/>
        <end position="316"/>
    </location>
</feature>
<reference evidence="2" key="1">
    <citation type="submission" date="2020-02" db="EMBL/GenBank/DDBJ databases">
        <authorList>
            <person name="Meier V. D."/>
        </authorList>
    </citation>
    <scope>NUCLEOTIDE SEQUENCE</scope>
    <source>
        <strain evidence="2">AVDCRST_MAG33</strain>
    </source>
</reference>
<name>A0A6J4UPG9_9BACT</name>
<sequence>EYVWSASPLPGRLPVQPALTRQRRPGLRQCRALRRGVRPRLPALRGQPPRPGRVDLGTDPLLDQPGDGHQEELDGQGHPDPGLHRRRHDGDHPGRDRELHRPGRDALRPVLQYHLPVDRRLRRHDRPGDALRRPAGERAVALLLPADHPAGLCPVQAARDGAADPDRLVRSGLRPLARAEPVGRCAAGRAGRQPRRSRADRGRRDADRLLPRGRRPDDRLVHRPQGDRRRRHDRRVPRAGDAGEHAAAGRAAALGEPRHPDESVQHDLRLPHPAVPRRPDQRHREPGHRLLVQPLPGRGLHRVPRRDGHRRDRRDPLPLPARAL</sequence>
<feature type="region of interest" description="Disordered" evidence="1">
    <location>
        <begin position="1"/>
        <end position="109"/>
    </location>
</feature>
<organism evidence="2">
    <name type="scientific">uncultured Thermomicrobiales bacterium</name>
    <dbReference type="NCBI Taxonomy" id="1645740"/>
    <lineage>
        <taxon>Bacteria</taxon>
        <taxon>Pseudomonadati</taxon>
        <taxon>Thermomicrobiota</taxon>
        <taxon>Thermomicrobia</taxon>
        <taxon>Thermomicrobiales</taxon>
        <taxon>environmental samples</taxon>
    </lineage>
</organism>
<evidence type="ECO:0000256" key="1">
    <source>
        <dbReference type="SAM" id="MobiDB-lite"/>
    </source>
</evidence>
<feature type="compositionally biased region" description="Basic and acidic residues" evidence="1">
    <location>
        <begin position="277"/>
        <end position="288"/>
    </location>
</feature>
<feature type="compositionally biased region" description="Basic and acidic residues" evidence="1">
    <location>
        <begin position="66"/>
        <end position="107"/>
    </location>
</feature>
<feature type="compositionally biased region" description="Basic and acidic residues" evidence="1">
    <location>
        <begin position="256"/>
        <end position="270"/>
    </location>
</feature>
<feature type="compositionally biased region" description="Low complexity" evidence="1">
    <location>
        <begin position="245"/>
        <end position="255"/>
    </location>
</feature>
<evidence type="ECO:0000313" key="2">
    <source>
        <dbReference type="EMBL" id="CAA9552934.1"/>
    </source>
</evidence>
<protein>
    <submittedName>
        <fullName evidence="2">Uncharacterized protein</fullName>
    </submittedName>
</protein>
<feature type="compositionally biased region" description="Basic residues" evidence="1">
    <location>
        <begin position="21"/>
        <end position="38"/>
    </location>
</feature>
<gene>
    <name evidence="2" type="ORF">AVDCRST_MAG33-1035</name>
</gene>
<feature type="non-terminal residue" evidence="2">
    <location>
        <position position="1"/>
    </location>
</feature>
<proteinExistence type="predicted"/>
<feature type="non-terminal residue" evidence="2">
    <location>
        <position position="324"/>
    </location>
</feature>
<dbReference type="EMBL" id="CADCWK010000095">
    <property type="protein sequence ID" value="CAA9552934.1"/>
    <property type="molecule type" value="Genomic_DNA"/>
</dbReference>
<accession>A0A6J4UPG9</accession>